<dbReference type="GO" id="GO:0005634">
    <property type="term" value="C:nucleus"/>
    <property type="evidence" value="ECO:0007669"/>
    <property type="project" value="UniProtKB-SubCell"/>
</dbReference>
<evidence type="ECO:0000256" key="2">
    <source>
        <dbReference type="ARBA" id="ARBA00006357"/>
    </source>
</evidence>
<dbReference type="GO" id="GO:0004527">
    <property type="term" value="F:exonuclease activity"/>
    <property type="evidence" value="ECO:0007669"/>
    <property type="project" value="UniProtKB-KW"/>
</dbReference>
<evidence type="ECO:0000256" key="7">
    <source>
        <dbReference type="SAM" id="MobiDB-lite"/>
    </source>
</evidence>
<dbReference type="PANTHER" id="PTHR12801:SF115">
    <property type="entry name" value="FI18136P1-RELATED"/>
    <property type="match status" value="1"/>
</dbReference>
<feature type="region of interest" description="Disordered" evidence="7">
    <location>
        <begin position="111"/>
        <end position="131"/>
    </location>
</feature>
<accession>A0A9P8A964</accession>
<comment type="caution">
    <text evidence="9">The sequence shown here is derived from an EMBL/GenBank/DDBJ whole genome shotgun (WGS) entry which is preliminary data.</text>
</comment>
<sequence length="677" mass="76444">MVDKKRKHKAKHEWVEKSLVEDAESSQPVDVKDSSIGVGIVAPSSFDILLDMPADEGDNGEAVAEAKSHSDGEDSEILKRRKIERSSKDSDIVECSDVTTLSKKERKLLKKKNKQFAKKSEGDNGRPSFMLSRDHNKLSIKDLRDLVVYLLMETPTLPWIMVKNKFNIEKVVLLYVAGLDPQLFNVDLTHPDSRRPIAWAERVTKGPATEFQHLRKFFDVMNVIKAGGDKFRVHSPPNTLLNVPLSNSEKQKREKELKKKSQDAQNLTAEHYLIRTHDLREADYPLPSYLDPNAEHQPGWTETEQTKPSDPPVAKKMIAMDCEMVRTTAGSELTRVTLVDEEGKAIYDQLVMPDNPVVDYLTQYSGMTAERLEGVTTRLADVQRKLQELVTHDTILVGHSLENDMKVLKHAHPFIIDTAMVYHHTRGPPFRPSLKWLAQKWLSKKIQTGGELGHDSEEDARTCMELVRLKVEKGPGFGEYNQDQESIFSRLDRHTKPRTSAFIDVNSHSGEHATTVFKPANDAEVVEAISGALSDHDFVWARLRDMEINHGKIATVDVNEAEQSIAEPNQPFTRISSADKVQAAEEEIREAIQSVDRSIAAIVESLPLNTALLVTSGQGDHREVSRMQARQKHFQKLYNTLSLSAIPKEEQFLDEDQKALEQAVDRAKNGVCFFMVK</sequence>
<feature type="compositionally biased region" description="Basic and acidic residues" evidence="7">
    <location>
        <begin position="64"/>
        <end position="76"/>
    </location>
</feature>
<evidence type="ECO:0000256" key="6">
    <source>
        <dbReference type="ARBA" id="ARBA00023242"/>
    </source>
</evidence>
<evidence type="ECO:0000256" key="3">
    <source>
        <dbReference type="ARBA" id="ARBA00022722"/>
    </source>
</evidence>
<gene>
    <name evidence="9" type="ORF">KVV02_002883</name>
</gene>
<feature type="region of interest" description="Disordered" evidence="7">
    <location>
        <begin position="244"/>
        <end position="264"/>
    </location>
</feature>
<protein>
    <recommendedName>
        <fullName evidence="8">Exonuclease domain-containing protein</fullName>
    </recommendedName>
</protein>
<dbReference type="InterPro" id="IPR013520">
    <property type="entry name" value="Ribonucl_H"/>
</dbReference>
<dbReference type="InterPro" id="IPR047021">
    <property type="entry name" value="REXO1/3/4-like"/>
</dbReference>
<feature type="compositionally biased region" description="Basic and acidic residues" evidence="7">
    <location>
        <begin position="249"/>
        <end position="262"/>
    </location>
</feature>
<comment type="subcellular location">
    <subcellularLocation>
        <location evidence="1">Nucleus</location>
    </subcellularLocation>
</comment>
<dbReference type="InterPro" id="IPR036397">
    <property type="entry name" value="RNaseH_sf"/>
</dbReference>
<dbReference type="Gene3D" id="3.30.420.10">
    <property type="entry name" value="Ribonuclease H-like superfamily/Ribonuclease H"/>
    <property type="match status" value="1"/>
</dbReference>
<keyword evidence="5" id="KW-0269">Exonuclease</keyword>
<comment type="similarity">
    <text evidence="2">Belongs to the REXO1/REXO3 family.</text>
</comment>
<dbReference type="SUPFAM" id="SSF53098">
    <property type="entry name" value="Ribonuclease H-like"/>
    <property type="match status" value="1"/>
</dbReference>
<keyword evidence="6" id="KW-0539">Nucleus</keyword>
<dbReference type="InterPro" id="IPR012337">
    <property type="entry name" value="RNaseH-like_sf"/>
</dbReference>
<reference evidence="9" key="1">
    <citation type="submission" date="2021-07" db="EMBL/GenBank/DDBJ databases">
        <title>Draft genome of Mortierella alpina, strain LL118, isolated from an aspen leaf litter sample.</title>
        <authorList>
            <person name="Yang S."/>
            <person name="Vinatzer B.A."/>
        </authorList>
    </citation>
    <scope>NUCLEOTIDE SEQUENCE</scope>
    <source>
        <strain evidence="9">LL118</strain>
    </source>
</reference>
<feature type="domain" description="Exonuclease" evidence="8">
    <location>
        <begin position="316"/>
        <end position="476"/>
    </location>
</feature>
<name>A0A9P8A964_MORAP</name>
<dbReference type="SMART" id="SM00479">
    <property type="entry name" value="EXOIII"/>
    <property type="match status" value="1"/>
</dbReference>
<dbReference type="AlphaFoldDB" id="A0A9P8A964"/>
<feature type="region of interest" description="Disordered" evidence="7">
    <location>
        <begin position="291"/>
        <end position="312"/>
    </location>
</feature>
<evidence type="ECO:0000259" key="8">
    <source>
        <dbReference type="SMART" id="SM00479"/>
    </source>
</evidence>
<dbReference type="EMBL" id="JAIFTL010000015">
    <property type="protein sequence ID" value="KAG9326687.1"/>
    <property type="molecule type" value="Genomic_DNA"/>
</dbReference>
<proteinExistence type="inferred from homology"/>
<evidence type="ECO:0000256" key="4">
    <source>
        <dbReference type="ARBA" id="ARBA00022801"/>
    </source>
</evidence>
<dbReference type="FunFam" id="3.30.420.10:FF:000019">
    <property type="entry name" value="RNA exonuclease NEF-sp"/>
    <property type="match status" value="1"/>
</dbReference>
<dbReference type="InterPro" id="IPR034922">
    <property type="entry name" value="REX1-like_exo"/>
</dbReference>
<keyword evidence="4" id="KW-0378">Hydrolase</keyword>
<dbReference type="CDD" id="cd06145">
    <property type="entry name" value="REX1_like"/>
    <property type="match status" value="1"/>
</dbReference>
<keyword evidence="3" id="KW-0540">Nuclease</keyword>
<evidence type="ECO:0000313" key="9">
    <source>
        <dbReference type="EMBL" id="KAG9326687.1"/>
    </source>
</evidence>
<dbReference type="Pfam" id="PF00929">
    <property type="entry name" value="RNase_T"/>
    <property type="match status" value="1"/>
</dbReference>
<feature type="region of interest" description="Disordered" evidence="7">
    <location>
        <begin position="57"/>
        <end position="76"/>
    </location>
</feature>
<dbReference type="PANTHER" id="PTHR12801">
    <property type="entry name" value="RNA EXONUCLEASE REXO1 / RECO3 FAMILY MEMBER-RELATED"/>
    <property type="match status" value="1"/>
</dbReference>
<dbReference type="Proteomes" id="UP000717515">
    <property type="component" value="Unassembled WGS sequence"/>
</dbReference>
<dbReference type="GO" id="GO:0003676">
    <property type="term" value="F:nucleic acid binding"/>
    <property type="evidence" value="ECO:0007669"/>
    <property type="project" value="InterPro"/>
</dbReference>
<evidence type="ECO:0000256" key="1">
    <source>
        <dbReference type="ARBA" id="ARBA00004123"/>
    </source>
</evidence>
<organism evidence="9 10">
    <name type="scientific">Mortierella alpina</name>
    <name type="common">Oleaginous fungus</name>
    <name type="synonym">Mortierella renispora</name>
    <dbReference type="NCBI Taxonomy" id="64518"/>
    <lineage>
        <taxon>Eukaryota</taxon>
        <taxon>Fungi</taxon>
        <taxon>Fungi incertae sedis</taxon>
        <taxon>Mucoromycota</taxon>
        <taxon>Mortierellomycotina</taxon>
        <taxon>Mortierellomycetes</taxon>
        <taxon>Mortierellales</taxon>
        <taxon>Mortierellaceae</taxon>
        <taxon>Mortierella</taxon>
    </lineage>
</organism>
<evidence type="ECO:0000313" key="10">
    <source>
        <dbReference type="Proteomes" id="UP000717515"/>
    </source>
</evidence>
<evidence type="ECO:0000256" key="5">
    <source>
        <dbReference type="ARBA" id="ARBA00022839"/>
    </source>
</evidence>